<organism evidence="1 2">
    <name type="scientific">Phytohabitans aurantiacus</name>
    <dbReference type="NCBI Taxonomy" id="3016789"/>
    <lineage>
        <taxon>Bacteria</taxon>
        <taxon>Bacillati</taxon>
        <taxon>Actinomycetota</taxon>
        <taxon>Actinomycetes</taxon>
        <taxon>Micromonosporales</taxon>
        <taxon>Micromonosporaceae</taxon>
    </lineage>
</organism>
<keyword evidence="2" id="KW-1185">Reference proteome</keyword>
<dbReference type="Proteomes" id="UP001144280">
    <property type="component" value="Unassembled WGS sequence"/>
</dbReference>
<name>A0ABQ5QXV0_9ACTN</name>
<protein>
    <recommendedName>
        <fullName evidence="3">Glycolipid-binding domain-containing protein</fullName>
    </recommendedName>
</protein>
<evidence type="ECO:0000313" key="2">
    <source>
        <dbReference type="Proteomes" id="UP001144280"/>
    </source>
</evidence>
<sequence length="193" mass="21219">MPAVPLPVAAAWQHRDARQGFEVVYFRTADDGYRIDGCTTAVEDGEPWVVEYAIHVDATWTTRGARVIARWPAGTRRIEVEADGRGGWRVDGVPAPHLDGCLDLDLESSSMTNAFPVRRMALGVGDKASAPAAYVRALDLSVERLEQEYVRVADDGVTQRYDYSAPVFEFSCRLVYDVAGLALDYPGIAVRAL</sequence>
<dbReference type="InterPro" id="IPR009467">
    <property type="entry name" value="Glycolipid-bd_prot_put"/>
</dbReference>
<gene>
    <name evidence="1" type="ORF">Pa4123_34350</name>
</gene>
<accession>A0ABQ5QXV0</accession>
<dbReference type="RefSeq" id="WP_281896782.1">
    <property type="nucleotide sequence ID" value="NZ_BSDI01000014.1"/>
</dbReference>
<reference evidence="1" key="1">
    <citation type="submission" date="2022-12" db="EMBL/GenBank/DDBJ databases">
        <title>New Phytohabitans aurantiacus sp. RD004123 nov., an actinomycete isolated from soil.</title>
        <authorList>
            <person name="Triningsih D.W."/>
            <person name="Harunari E."/>
            <person name="Igarashi Y."/>
        </authorList>
    </citation>
    <scope>NUCLEOTIDE SEQUENCE</scope>
    <source>
        <strain evidence="1">RD004123</strain>
    </source>
</reference>
<dbReference type="SUPFAM" id="SSF159275">
    <property type="entry name" value="PA1994-like"/>
    <property type="match status" value="1"/>
</dbReference>
<dbReference type="Pfam" id="PF06475">
    <property type="entry name" value="Glycolipid_bind"/>
    <property type="match status" value="1"/>
</dbReference>
<evidence type="ECO:0000313" key="1">
    <source>
        <dbReference type="EMBL" id="GLH98160.1"/>
    </source>
</evidence>
<comment type="caution">
    <text evidence="1">The sequence shown here is derived from an EMBL/GenBank/DDBJ whole genome shotgun (WGS) entry which is preliminary data.</text>
</comment>
<evidence type="ECO:0008006" key="3">
    <source>
        <dbReference type="Google" id="ProtNLM"/>
    </source>
</evidence>
<dbReference type="EMBL" id="BSDI01000014">
    <property type="protein sequence ID" value="GLH98160.1"/>
    <property type="molecule type" value="Genomic_DNA"/>
</dbReference>
<proteinExistence type="predicted"/>